<accession>A0A552UX74</accession>
<dbReference type="InterPro" id="IPR020846">
    <property type="entry name" value="MFS_dom"/>
</dbReference>
<keyword evidence="8" id="KW-1185">Reference proteome</keyword>
<dbReference type="InterPro" id="IPR036259">
    <property type="entry name" value="MFS_trans_sf"/>
</dbReference>
<feature type="transmembrane region" description="Helical" evidence="5">
    <location>
        <begin position="397"/>
        <end position="414"/>
    </location>
</feature>
<feature type="transmembrane region" description="Helical" evidence="5">
    <location>
        <begin position="281"/>
        <end position="298"/>
    </location>
</feature>
<protein>
    <submittedName>
        <fullName evidence="7">MFS transporter</fullName>
    </submittedName>
</protein>
<keyword evidence="2 5" id="KW-0812">Transmembrane</keyword>
<feature type="transmembrane region" description="Helical" evidence="5">
    <location>
        <begin position="95"/>
        <end position="113"/>
    </location>
</feature>
<evidence type="ECO:0000256" key="4">
    <source>
        <dbReference type="ARBA" id="ARBA00023136"/>
    </source>
</evidence>
<evidence type="ECO:0000313" key="7">
    <source>
        <dbReference type="EMBL" id="TRW22807.1"/>
    </source>
</evidence>
<reference evidence="7 8" key="1">
    <citation type="submission" date="2019-07" db="EMBL/GenBank/DDBJ databases">
        <title>Flavobacterium sp. nov., isolated from glacier ice.</title>
        <authorList>
            <person name="Liu Q."/>
            <person name="Xin Y.-H."/>
        </authorList>
    </citation>
    <scope>NUCLEOTIDE SEQUENCE [LARGE SCALE GENOMIC DNA]</scope>
    <source>
        <strain evidence="7 8">ZT4R6</strain>
    </source>
</reference>
<dbReference type="PANTHER" id="PTHR23514:SF13">
    <property type="entry name" value="INNER MEMBRANE PROTEIN YBJJ"/>
    <property type="match status" value="1"/>
</dbReference>
<gene>
    <name evidence="7" type="ORF">FMM05_16245</name>
</gene>
<feature type="transmembrane region" description="Helical" evidence="5">
    <location>
        <begin position="197"/>
        <end position="214"/>
    </location>
</feature>
<dbReference type="CDD" id="cd17393">
    <property type="entry name" value="MFS_MosC_like"/>
    <property type="match status" value="1"/>
</dbReference>
<evidence type="ECO:0000256" key="3">
    <source>
        <dbReference type="ARBA" id="ARBA00022989"/>
    </source>
</evidence>
<dbReference type="GO" id="GO:0016020">
    <property type="term" value="C:membrane"/>
    <property type="evidence" value="ECO:0007669"/>
    <property type="project" value="UniProtKB-SubCell"/>
</dbReference>
<feature type="transmembrane region" description="Helical" evidence="5">
    <location>
        <begin position="368"/>
        <end position="391"/>
    </location>
</feature>
<keyword evidence="3 5" id="KW-1133">Transmembrane helix</keyword>
<dbReference type="AlphaFoldDB" id="A0A552UX74"/>
<evidence type="ECO:0000256" key="5">
    <source>
        <dbReference type="SAM" id="Phobius"/>
    </source>
</evidence>
<evidence type="ECO:0000256" key="2">
    <source>
        <dbReference type="ARBA" id="ARBA00022692"/>
    </source>
</evidence>
<dbReference type="OrthoDB" id="9809599at2"/>
<dbReference type="PANTHER" id="PTHR23514">
    <property type="entry name" value="BYPASS OF STOP CODON PROTEIN 6"/>
    <property type="match status" value="1"/>
</dbReference>
<feature type="transmembrane region" description="Helical" evidence="5">
    <location>
        <begin position="310"/>
        <end position="332"/>
    </location>
</feature>
<feature type="transmembrane region" description="Helical" evidence="5">
    <location>
        <begin position="119"/>
        <end position="137"/>
    </location>
</feature>
<evidence type="ECO:0000313" key="8">
    <source>
        <dbReference type="Proteomes" id="UP000320643"/>
    </source>
</evidence>
<organism evidence="7 8">
    <name type="scientific">Flavobacterium zepuense</name>
    <dbReference type="NCBI Taxonomy" id="2593302"/>
    <lineage>
        <taxon>Bacteria</taxon>
        <taxon>Pseudomonadati</taxon>
        <taxon>Bacteroidota</taxon>
        <taxon>Flavobacteriia</taxon>
        <taxon>Flavobacteriales</taxon>
        <taxon>Flavobacteriaceae</taxon>
        <taxon>Flavobacterium</taxon>
    </lineage>
</organism>
<keyword evidence="4 5" id="KW-0472">Membrane</keyword>
<feature type="transmembrane region" description="Helical" evidence="5">
    <location>
        <begin position="158"/>
        <end position="177"/>
    </location>
</feature>
<feature type="transmembrane region" description="Helical" evidence="5">
    <location>
        <begin position="243"/>
        <end position="261"/>
    </location>
</feature>
<feature type="transmembrane region" description="Helical" evidence="5">
    <location>
        <begin position="29"/>
        <end position="48"/>
    </location>
</feature>
<comment type="subcellular location">
    <subcellularLocation>
        <location evidence="1">Membrane</location>
        <topology evidence="1">Multi-pass membrane protein</topology>
    </subcellularLocation>
</comment>
<dbReference type="InterPro" id="IPR051788">
    <property type="entry name" value="MFS_Transporter"/>
</dbReference>
<dbReference type="SUPFAM" id="SSF103473">
    <property type="entry name" value="MFS general substrate transporter"/>
    <property type="match status" value="1"/>
</dbReference>
<dbReference type="GO" id="GO:0022857">
    <property type="term" value="F:transmembrane transporter activity"/>
    <property type="evidence" value="ECO:0007669"/>
    <property type="project" value="InterPro"/>
</dbReference>
<name>A0A552UX74_9FLAO</name>
<evidence type="ECO:0000256" key="1">
    <source>
        <dbReference type="ARBA" id="ARBA00004141"/>
    </source>
</evidence>
<feature type="transmembrane region" description="Helical" evidence="5">
    <location>
        <begin position="338"/>
        <end position="356"/>
    </location>
</feature>
<dbReference type="Proteomes" id="UP000320643">
    <property type="component" value="Unassembled WGS sequence"/>
</dbReference>
<dbReference type="EMBL" id="VJVZ01000011">
    <property type="protein sequence ID" value="TRW22807.1"/>
    <property type="molecule type" value="Genomic_DNA"/>
</dbReference>
<feature type="domain" description="Major facilitator superfamily (MFS) profile" evidence="6">
    <location>
        <begin position="243"/>
        <end position="420"/>
    </location>
</feature>
<dbReference type="RefSeq" id="WP_143374456.1">
    <property type="nucleotide sequence ID" value="NZ_VJVZ01000011.1"/>
</dbReference>
<proteinExistence type="predicted"/>
<dbReference type="Gene3D" id="1.20.1250.20">
    <property type="entry name" value="MFS general substrate transporter like domains"/>
    <property type="match status" value="1"/>
</dbReference>
<dbReference type="PROSITE" id="PS50850">
    <property type="entry name" value="MFS"/>
    <property type="match status" value="1"/>
</dbReference>
<feature type="transmembrane region" description="Helical" evidence="5">
    <location>
        <begin position="68"/>
        <end position="88"/>
    </location>
</feature>
<evidence type="ECO:0000259" key="6">
    <source>
        <dbReference type="PROSITE" id="PS50850"/>
    </source>
</evidence>
<dbReference type="InterPro" id="IPR011701">
    <property type="entry name" value="MFS"/>
</dbReference>
<dbReference type="Pfam" id="PF07690">
    <property type="entry name" value="MFS_1"/>
    <property type="match status" value="1"/>
</dbReference>
<sequence>MDTEINLSRKVRKPLKLYKEAKQSYLNRMRLAVSLFYFSMGLTFATWASRIPDIKSALNLSEADLGTVLFSIPCGQLLMMPFSARIVVKYGSSKTVVVGIIMYIAAMVSLGLGSERWHLMLSLFFFGIFSNFTNISVNTQGLLTEGIFRKPIMSSFHGAWSLAGFTGALIGLLMMNISSVMEYFGFASTPFKVEPLTHFAIIAVLLYVVIAFNYRKLVKTRPAKPQAVEDDKKRSLLPKLNPALVWLGVIGFCSMVSEGIMFDWSGVYFKDVVKAPESLVVLGYTSFMIMMASGRFIGDKVTARFGRKRVLQVSGVLISGGMYLAVFLPYVIPAAIGFMFVGLGVSTVVPGVYSIAGKTPGIEPSKALTAVSSVSFLGFLIGPPVIGYIAHAVGLKMSFALIGIFGVGIALLVNKVKAIE</sequence>
<comment type="caution">
    <text evidence="7">The sequence shown here is derived from an EMBL/GenBank/DDBJ whole genome shotgun (WGS) entry which is preliminary data.</text>
</comment>